<dbReference type="AlphaFoldDB" id="A0A2P2PQS4"/>
<reference evidence="1" key="1">
    <citation type="submission" date="2018-02" db="EMBL/GenBank/DDBJ databases">
        <title>Rhizophora mucronata_Transcriptome.</title>
        <authorList>
            <person name="Meera S.P."/>
            <person name="Sreeshan A."/>
            <person name="Augustine A."/>
        </authorList>
    </citation>
    <scope>NUCLEOTIDE SEQUENCE</scope>
    <source>
        <tissue evidence="1">Leaf</tissue>
    </source>
</reference>
<name>A0A2P2PQS4_RHIMU</name>
<accession>A0A2P2PQS4</accession>
<protein>
    <submittedName>
        <fullName evidence="1">Uncharacterized protein</fullName>
    </submittedName>
</protein>
<evidence type="ECO:0000313" key="1">
    <source>
        <dbReference type="EMBL" id="MBX57086.1"/>
    </source>
</evidence>
<dbReference type="EMBL" id="GGEC01076602">
    <property type="protein sequence ID" value="MBX57086.1"/>
    <property type="molecule type" value="Transcribed_RNA"/>
</dbReference>
<organism evidence="1">
    <name type="scientific">Rhizophora mucronata</name>
    <name type="common">Asiatic mangrove</name>
    <dbReference type="NCBI Taxonomy" id="61149"/>
    <lineage>
        <taxon>Eukaryota</taxon>
        <taxon>Viridiplantae</taxon>
        <taxon>Streptophyta</taxon>
        <taxon>Embryophyta</taxon>
        <taxon>Tracheophyta</taxon>
        <taxon>Spermatophyta</taxon>
        <taxon>Magnoliopsida</taxon>
        <taxon>eudicotyledons</taxon>
        <taxon>Gunneridae</taxon>
        <taxon>Pentapetalae</taxon>
        <taxon>rosids</taxon>
        <taxon>fabids</taxon>
        <taxon>Malpighiales</taxon>
        <taxon>Rhizophoraceae</taxon>
        <taxon>Rhizophora</taxon>
    </lineage>
</organism>
<proteinExistence type="predicted"/>
<sequence>MKPSIKREEKPEFTPLFSSRNNEYQYISSFPVPYCNLFDCFQRNRPDGRG</sequence>